<name>A0A0W0F5N2_MONRR</name>
<accession>A0A0W0F5N2</accession>
<organism evidence="6 7">
    <name type="scientific">Moniliophthora roreri</name>
    <name type="common">Frosty pod rot fungus</name>
    <name type="synonym">Monilia roreri</name>
    <dbReference type="NCBI Taxonomy" id="221103"/>
    <lineage>
        <taxon>Eukaryota</taxon>
        <taxon>Fungi</taxon>
        <taxon>Dikarya</taxon>
        <taxon>Basidiomycota</taxon>
        <taxon>Agaricomycotina</taxon>
        <taxon>Agaricomycetes</taxon>
        <taxon>Agaricomycetidae</taxon>
        <taxon>Agaricales</taxon>
        <taxon>Marasmiineae</taxon>
        <taxon>Marasmiaceae</taxon>
        <taxon>Moniliophthora</taxon>
    </lineage>
</organism>
<dbReference type="Pfam" id="PF00573">
    <property type="entry name" value="Ribosomal_L4"/>
    <property type="match status" value="1"/>
</dbReference>
<feature type="region of interest" description="Disordered" evidence="5">
    <location>
        <begin position="115"/>
        <end position="146"/>
    </location>
</feature>
<dbReference type="Proteomes" id="UP000054988">
    <property type="component" value="Unassembled WGS sequence"/>
</dbReference>
<dbReference type="PANTHER" id="PTHR10746">
    <property type="entry name" value="50S RIBOSOMAL PROTEIN L4"/>
    <property type="match status" value="1"/>
</dbReference>
<dbReference type="GO" id="GO:0003735">
    <property type="term" value="F:structural constituent of ribosome"/>
    <property type="evidence" value="ECO:0007669"/>
    <property type="project" value="InterPro"/>
</dbReference>
<evidence type="ECO:0000256" key="2">
    <source>
        <dbReference type="ARBA" id="ARBA00022980"/>
    </source>
</evidence>
<dbReference type="eggNOG" id="KOG1624">
    <property type="taxonomic scope" value="Eukaryota"/>
</dbReference>
<sequence length="286" mass="31151">MLRNASALSKSTLPLLKGSTHACKSFSVTRPGITNLSTVTAPSSVEPSIPGIQAIASPIVKPVYVALTPAFNQKASEPTPQEHVVALDPEIFNHPIRRDILHLVVTHYRDSLRQGSANTKTRGEVAGSGRKIRPQKGTGKARLGDAQSPMLRGGGVAFGPKPRDFSTKLPRKVIQMGMRVALSAKVKEQKFGVMTRLDWPSGKTKHLAQRLSVLGLKDTLFITGEGEVPVGLERAIRNIPLVSAISADKLNVYELLQWSRVVLDCKAVEYFERALGKDHRYIPPTV</sequence>
<evidence type="ECO:0000313" key="7">
    <source>
        <dbReference type="Proteomes" id="UP000054988"/>
    </source>
</evidence>
<keyword evidence="3" id="KW-0687">Ribonucleoprotein</keyword>
<protein>
    <recommendedName>
        <fullName evidence="4">Large ribosomal subunit protein uL4m</fullName>
    </recommendedName>
</protein>
<dbReference type="HAMAP" id="MF_01328_B">
    <property type="entry name" value="Ribosomal_uL4_B"/>
    <property type="match status" value="1"/>
</dbReference>
<dbReference type="NCBIfam" id="TIGR03953">
    <property type="entry name" value="rplD_bact"/>
    <property type="match status" value="1"/>
</dbReference>
<evidence type="ECO:0000256" key="1">
    <source>
        <dbReference type="ARBA" id="ARBA00010528"/>
    </source>
</evidence>
<dbReference type="PANTHER" id="PTHR10746:SF6">
    <property type="entry name" value="LARGE RIBOSOMAL SUBUNIT PROTEIN UL4M"/>
    <property type="match status" value="1"/>
</dbReference>
<dbReference type="GO" id="GO:0006412">
    <property type="term" value="P:translation"/>
    <property type="evidence" value="ECO:0007669"/>
    <property type="project" value="InterPro"/>
</dbReference>
<comment type="caution">
    <text evidence="6">The sequence shown here is derived from an EMBL/GenBank/DDBJ whole genome shotgun (WGS) entry which is preliminary data.</text>
</comment>
<dbReference type="InterPro" id="IPR013005">
    <property type="entry name" value="Ribosomal_uL4-like"/>
</dbReference>
<reference evidence="6 7" key="1">
    <citation type="submission" date="2015-12" db="EMBL/GenBank/DDBJ databases">
        <title>Draft genome sequence of Moniliophthora roreri, the causal agent of frosty pod rot of cacao.</title>
        <authorList>
            <person name="Aime M.C."/>
            <person name="Diaz-Valderrama J.R."/>
            <person name="Kijpornyongpan T."/>
            <person name="Phillips-Mora W."/>
        </authorList>
    </citation>
    <scope>NUCLEOTIDE SEQUENCE [LARGE SCALE GENOMIC DNA]</scope>
    <source>
        <strain evidence="6 7">MCA 2952</strain>
    </source>
</reference>
<dbReference type="AlphaFoldDB" id="A0A0W0F5N2"/>
<keyword evidence="2 6" id="KW-0689">Ribosomal protein</keyword>
<dbReference type="InterPro" id="IPR023574">
    <property type="entry name" value="Ribosomal_uL4_dom_sf"/>
</dbReference>
<dbReference type="Gene3D" id="3.40.1370.10">
    <property type="match status" value="1"/>
</dbReference>
<comment type="similarity">
    <text evidence="1">Belongs to the universal ribosomal protein uL4 family.</text>
</comment>
<evidence type="ECO:0000313" key="6">
    <source>
        <dbReference type="EMBL" id="KTB31637.1"/>
    </source>
</evidence>
<proteinExistence type="inferred from homology"/>
<evidence type="ECO:0000256" key="4">
    <source>
        <dbReference type="ARBA" id="ARBA00040565"/>
    </source>
</evidence>
<dbReference type="EMBL" id="LATX01002303">
    <property type="protein sequence ID" value="KTB31637.1"/>
    <property type="molecule type" value="Genomic_DNA"/>
</dbReference>
<evidence type="ECO:0000256" key="3">
    <source>
        <dbReference type="ARBA" id="ARBA00023274"/>
    </source>
</evidence>
<dbReference type="SUPFAM" id="SSF52166">
    <property type="entry name" value="Ribosomal protein L4"/>
    <property type="match status" value="1"/>
</dbReference>
<dbReference type="InterPro" id="IPR002136">
    <property type="entry name" value="Ribosomal_uL4"/>
</dbReference>
<gene>
    <name evidence="6" type="ORF">WG66_15821</name>
</gene>
<dbReference type="GO" id="GO:1990904">
    <property type="term" value="C:ribonucleoprotein complex"/>
    <property type="evidence" value="ECO:0007669"/>
    <property type="project" value="UniProtKB-KW"/>
</dbReference>
<dbReference type="GO" id="GO:0005840">
    <property type="term" value="C:ribosome"/>
    <property type="evidence" value="ECO:0007669"/>
    <property type="project" value="UniProtKB-KW"/>
</dbReference>
<evidence type="ECO:0000256" key="5">
    <source>
        <dbReference type="SAM" id="MobiDB-lite"/>
    </source>
</evidence>